<sequence length="213" mass="23991">MFIRKQKNNFTSLIRNAKQNYFKDKFSEHKNNSSKLWNLIKCLSKDGGENKSGISHIVENKVVITDSTSIAEIFNRYFIDIPTKYLASLAEYQGLTDVSFETSINFAILPITENDVLELLMSVPSHKATGDDGIGIKILMTAAPAIVPSLTRVLNLCLTKKHFPKAWKIANVSLFLKEMEAETIKNAFGQYQYPNSFETVGKTDLSFNEQISP</sequence>
<reference evidence="1" key="1">
    <citation type="submission" date="2020-04" db="EMBL/GenBank/DDBJ databases">
        <authorList>
            <person name="Alioto T."/>
            <person name="Alioto T."/>
            <person name="Gomez Garrido J."/>
        </authorList>
    </citation>
    <scope>NUCLEOTIDE SEQUENCE</scope>
    <source>
        <strain evidence="1">A484AB</strain>
    </source>
</reference>
<dbReference type="EMBL" id="CACRXK020004563">
    <property type="protein sequence ID" value="CAB4003197.1"/>
    <property type="molecule type" value="Genomic_DNA"/>
</dbReference>
<dbReference type="OrthoDB" id="6819250at2759"/>
<protein>
    <submittedName>
        <fullName evidence="1">Uncharacterized protein</fullName>
    </submittedName>
</protein>
<comment type="caution">
    <text evidence="1">The sequence shown here is derived from an EMBL/GenBank/DDBJ whole genome shotgun (WGS) entry which is preliminary data.</text>
</comment>
<keyword evidence="2" id="KW-1185">Reference proteome</keyword>
<proteinExistence type="predicted"/>
<name>A0A7D9E9T4_PARCT</name>
<evidence type="ECO:0000313" key="1">
    <source>
        <dbReference type="EMBL" id="CAB4003197.1"/>
    </source>
</evidence>
<gene>
    <name evidence="1" type="ORF">PACLA_8A036875</name>
</gene>
<organism evidence="1 2">
    <name type="scientific">Paramuricea clavata</name>
    <name type="common">Red gorgonian</name>
    <name type="synonym">Violescent sea-whip</name>
    <dbReference type="NCBI Taxonomy" id="317549"/>
    <lineage>
        <taxon>Eukaryota</taxon>
        <taxon>Metazoa</taxon>
        <taxon>Cnidaria</taxon>
        <taxon>Anthozoa</taxon>
        <taxon>Octocorallia</taxon>
        <taxon>Malacalcyonacea</taxon>
        <taxon>Plexauridae</taxon>
        <taxon>Paramuricea</taxon>
    </lineage>
</organism>
<dbReference type="Proteomes" id="UP001152795">
    <property type="component" value="Unassembled WGS sequence"/>
</dbReference>
<dbReference type="PANTHER" id="PTHR47510:SF3">
    <property type="entry name" value="ENDO_EXONUCLEASE_PHOSPHATASE DOMAIN-CONTAINING PROTEIN"/>
    <property type="match status" value="1"/>
</dbReference>
<dbReference type="AlphaFoldDB" id="A0A7D9E9T4"/>
<accession>A0A7D9E9T4</accession>
<evidence type="ECO:0000313" key="2">
    <source>
        <dbReference type="Proteomes" id="UP001152795"/>
    </source>
</evidence>
<dbReference type="PANTHER" id="PTHR47510">
    <property type="entry name" value="REVERSE TRANSCRIPTASE DOMAIN-CONTAINING PROTEIN"/>
    <property type="match status" value="1"/>
</dbReference>